<evidence type="ECO:0000313" key="2">
    <source>
        <dbReference type="EMBL" id="CAL1589317.1"/>
    </source>
</evidence>
<dbReference type="AlphaFoldDB" id="A0AAV2KPK8"/>
<dbReference type="EMBL" id="OZ035840">
    <property type="protein sequence ID" value="CAL1589317.1"/>
    <property type="molecule type" value="Genomic_DNA"/>
</dbReference>
<name>A0AAV2KPK8_KNICA</name>
<dbReference type="Proteomes" id="UP001497482">
    <property type="component" value="Chromosome 18"/>
</dbReference>
<proteinExistence type="predicted"/>
<protein>
    <submittedName>
        <fullName evidence="2">Uncharacterized protein</fullName>
    </submittedName>
</protein>
<sequence length="103" mass="11387">MQSPHPAACGRAKVGLHIRATVSNNNNNSSCVSERGHGARRVSIYMFVGLYAGLGLGLGWRSPLTALAPRYLQLLALSLRLRLMRRSLNRIVQEFFSLYPTSC</sequence>
<organism evidence="2 3">
    <name type="scientific">Knipowitschia caucasica</name>
    <name type="common">Caucasian dwarf goby</name>
    <name type="synonym">Pomatoschistus caucasicus</name>
    <dbReference type="NCBI Taxonomy" id="637954"/>
    <lineage>
        <taxon>Eukaryota</taxon>
        <taxon>Metazoa</taxon>
        <taxon>Chordata</taxon>
        <taxon>Craniata</taxon>
        <taxon>Vertebrata</taxon>
        <taxon>Euteleostomi</taxon>
        <taxon>Actinopterygii</taxon>
        <taxon>Neopterygii</taxon>
        <taxon>Teleostei</taxon>
        <taxon>Neoteleostei</taxon>
        <taxon>Acanthomorphata</taxon>
        <taxon>Gobiaria</taxon>
        <taxon>Gobiiformes</taxon>
        <taxon>Gobioidei</taxon>
        <taxon>Gobiidae</taxon>
        <taxon>Gobiinae</taxon>
        <taxon>Knipowitschia</taxon>
    </lineage>
</organism>
<feature type="transmembrane region" description="Helical" evidence="1">
    <location>
        <begin position="42"/>
        <end position="60"/>
    </location>
</feature>
<reference evidence="2 3" key="1">
    <citation type="submission" date="2024-04" db="EMBL/GenBank/DDBJ databases">
        <authorList>
            <person name="Waldvogel A.-M."/>
            <person name="Schoenle A."/>
        </authorList>
    </citation>
    <scope>NUCLEOTIDE SEQUENCE [LARGE SCALE GENOMIC DNA]</scope>
</reference>
<keyword evidence="1" id="KW-0472">Membrane</keyword>
<gene>
    <name evidence="2" type="ORF">KC01_LOCUS18954</name>
</gene>
<evidence type="ECO:0000256" key="1">
    <source>
        <dbReference type="SAM" id="Phobius"/>
    </source>
</evidence>
<keyword evidence="1" id="KW-0812">Transmembrane</keyword>
<accession>A0AAV2KPK8</accession>
<keyword evidence="3" id="KW-1185">Reference proteome</keyword>
<evidence type="ECO:0000313" key="3">
    <source>
        <dbReference type="Proteomes" id="UP001497482"/>
    </source>
</evidence>
<keyword evidence="1" id="KW-1133">Transmembrane helix</keyword>